<dbReference type="InterPro" id="IPR001509">
    <property type="entry name" value="Epimerase_deHydtase"/>
</dbReference>
<dbReference type="Proteomes" id="UP001500711">
    <property type="component" value="Unassembled WGS sequence"/>
</dbReference>
<dbReference type="Pfam" id="PF01370">
    <property type="entry name" value="Epimerase"/>
    <property type="match status" value="1"/>
</dbReference>
<keyword evidence="3" id="KW-1185">Reference proteome</keyword>
<organism evidence="2 3">
    <name type="scientific">Lentzea roselyniae</name>
    <dbReference type="NCBI Taxonomy" id="531940"/>
    <lineage>
        <taxon>Bacteria</taxon>
        <taxon>Bacillati</taxon>
        <taxon>Actinomycetota</taxon>
        <taxon>Actinomycetes</taxon>
        <taxon>Pseudonocardiales</taxon>
        <taxon>Pseudonocardiaceae</taxon>
        <taxon>Lentzea</taxon>
    </lineage>
</organism>
<reference evidence="3" key="1">
    <citation type="journal article" date="2019" name="Int. J. Syst. Evol. Microbiol.">
        <title>The Global Catalogue of Microorganisms (GCM) 10K type strain sequencing project: providing services to taxonomists for standard genome sequencing and annotation.</title>
        <authorList>
            <consortium name="The Broad Institute Genomics Platform"/>
            <consortium name="The Broad Institute Genome Sequencing Center for Infectious Disease"/>
            <person name="Wu L."/>
            <person name="Ma J."/>
        </authorList>
    </citation>
    <scope>NUCLEOTIDE SEQUENCE [LARGE SCALE GENOMIC DNA]</scope>
    <source>
        <strain evidence="3">JCM 17494</strain>
    </source>
</reference>
<feature type="domain" description="NAD-dependent epimerase/dehydratase" evidence="1">
    <location>
        <begin position="7"/>
        <end position="210"/>
    </location>
</feature>
<dbReference type="PANTHER" id="PTHR48079">
    <property type="entry name" value="PROTEIN YEEZ"/>
    <property type="match status" value="1"/>
</dbReference>
<protein>
    <submittedName>
        <fullName evidence="2">SDR family oxidoreductase</fullName>
    </submittedName>
</protein>
<dbReference type="InterPro" id="IPR036291">
    <property type="entry name" value="NAD(P)-bd_dom_sf"/>
</dbReference>
<evidence type="ECO:0000313" key="3">
    <source>
        <dbReference type="Proteomes" id="UP001500711"/>
    </source>
</evidence>
<dbReference type="EMBL" id="BAABBE010000006">
    <property type="protein sequence ID" value="GAA3637054.1"/>
    <property type="molecule type" value="Genomic_DNA"/>
</dbReference>
<dbReference type="InterPro" id="IPR051783">
    <property type="entry name" value="NAD(P)-dependent_oxidoreduct"/>
</dbReference>
<name>A0ABP7APH1_9PSEU</name>
<evidence type="ECO:0000259" key="1">
    <source>
        <dbReference type="Pfam" id="PF01370"/>
    </source>
</evidence>
<proteinExistence type="predicted"/>
<gene>
    <name evidence="2" type="ORF">GCM10022267_24470</name>
</gene>
<dbReference type="PANTHER" id="PTHR48079:SF6">
    <property type="entry name" value="NAD(P)-BINDING DOMAIN-CONTAINING PROTEIN-RELATED"/>
    <property type="match status" value="1"/>
</dbReference>
<accession>A0ABP7APH1</accession>
<dbReference type="SUPFAM" id="SSF51735">
    <property type="entry name" value="NAD(P)-binding Rossmann-fold domains"/>
    <property type="match status" value="1"/>
</dbReference>
<comment type="caution">
    <text evidence="2">The sequence shown here is derived from an EMBL/GenBank/DDBJ whole genome shotgun (WGS) entry which is preliminary data.</text>
</comment>
<evidence type="ECO:0000313" key="2">
    <source>
        <dbReference type="EMBL" id="GAA3637054.1"/>
    </source>
</evidence>
<sequence length="330" mass="35498">MLEIMKILVLGGTVFLSKAITAEAVRRGHDVVCAARGASGAVPEGARLVSVDRNKPGAFDQLAGEQFDSVIDVAKYSVNWVRDALEAFGPTTPHWTFVSSISVYADHSTGSDELLPPLEDDPAAEFTAERYGSVKVASENAVKEAVRGREFIVRAGLITGPGDPSDRFGYWPARLSKGGRVAVPDSPDLGVQHIDVRDLAQWIVFAAEERVTGTYDSTGPVMPFQMAIGEIAGATAPPGTQLVPVPESVLEELRINPWSGPRSIPLWLPREWARMTGRDVSNALANGLRTRPLAETALDSLEYERGLGLDRPRKAGLTTAEEEEILTAVG</sequence>
<dbReference type="Gene3D" id="3.40.50.720">
    <property type="entry name" value="NAD(P)-binding Rossmann-like Domain"/>
    <property type="match status" value="1"/>
</dbReference>